<dbReference type="Proteomes" id="UP000030645">
    <property type="component" value="Unassembled WGS sequence"/>
</dbReference>
<protein>
    <submittedName>
        <fullName evidence="2">Uncharacterized protein</fullName>
    </submittedName>
</protein>
<name>W9QDP8_9ROSA</name>
<proteinExistence type="predicted"/>
<keyword evidence="3" id="KW-1185">Reference proteome</keyword>
<organism evidence="2 3">
    <name type="scientific">Morus notabilis</name>
    <dbReference type="NCBI Taxonomy" id="981085"/>
    <lineage>
        <taxon>Eukaryota</taxon>
        <taxon>Viridiplantae</taxon>
        <taxon>Streptophyta</taxon>
        <taxon>Embryophyta</taxon>
        <taxon>Tracheophyta</taxon>
        <taxon>Spermatophyta</taxon>
        <taxon>Magnoliopsida</taxon>
        <taxon>eudicotyledons</taxon>
        <taxon>Gunneridae</taxon>
        <taxon>Pentapetalae</taxon>
        <taxon>rosids</taxon>
        <taxon>fabids</taxon>
        <taxon>Rosales</taxon>
        <taxon>Moraceae</taxon>
        <taxon>Moreae</taxon>
        <taxon>Morus</taxon>
    </lineage>
</organism>
<evidence type="ECO:0000256" key="1">
    <source>
        <dbReference type="SAM" id="MobiDB-lite"/>
    </source>
</evidence>
<evidence type="ECO:0000313" key="3">
    <source>
        <dbReference type="Proteomes" id="UP000030645"/>
    </source>
</evidence>
<accession>W9QDP8</accession>
<reference evidence="3" key="1">
    <citation type="submission" date="2013-01" db="EMBL/GenBank/DDBJ databases">
        <title>Draft Genome Sequence of a Mulberry Tree, Morus notabilis C.K. Schneid.</title>
        <authorList>
            <person name="He N."/>
            <person name="Zhao S."/>
        </authorList>
    </citation>
    <scope>NUCLEOTIDE SEQUENCE</scope>
</reference>
<gene>
    <name evidence="2" type="ORF">L484_022138</name>
</gene>
<feature type="compositionally biased region" description="Basic and acidic residues" evidence="1">
    <location>
        <begin position="47"/>
        <end position="58"/>
    </location>
</feature>
<sequence length="103" mass="12074">MGVLSLEALAMADMNHLSFDLDVDEWERRDQMDSPPPHLVAEDEEDQVRKYKKEKEQEAPQEENDDDRALKKKKKKKTDVDGSDMRRCLIIWVNKVMTDAKKV</sequence>
<feature type="region of interest" description="Disordered" evidence="1">
    <location>
        <begin position="28"/>
        <end position="82"/>
    </location>
</feature>
<evidence type="ECO:0000313" key="2">
    <source>
        <dbReference type="EMBL" id="EXB29466.1"/>
    </source>
</evidence>
<dbReference type="AlphaFoldDB" id="W9QDP8"/>
<dbReference type="EMBL" id="KE343439">
    <property type="protein sequence ID" value="EXB29466.1"/>
    <property type="molecule type" value="Genomic_DNA"/>
</dbReference>